<keyword evidence="1 6" id="KW-0489">Methyltransferase</keyword>
<dbReference type="InterPro" id="IPR019257">
    <property type="entry name" value="MeTrfase_dom"/>
</dbReference>
<dbReference type="InterPro" id="IPR029063">
    <property type="entry name" value="SAM-dependent_MTases_sf"/>
</dbReference>
<sequence>MAPAIYRPNDVDIIDIRREELKLSLGKEIIRGLNPQDGGPRSLPTILLYDTEGLKLFEQITYLEEYYLTNAEIEVLSTHARSIVERLPDNAQLIELGSGNLRKIELLLREFERTQKKVDYYALDLSLEELQRTFSEVSTSTYTHVRFHGLHGTYDDALTWLKDPENRKQPTCVLSMGSSIGNFSRDGAAAFLRGFAELLGPSDSMLIGLDACKDPEKVYSAYNDREGITHKFYMNGLVHANVVLGTDAFKPDQWQIVSTYDENEGRHRAFYSPTQDVSINGVKLRKGEKIIVEEAFKYSIEESEKLWRNAGLIPATAFGSSSNEYHIHMLSPGAVMFPTKAAQYAAQPIPGLSDWQALWLAWDIATKGMVPKEELLSKPIKLRNALVFYLGHIPTFLGNVSRFHVVLRIILTGKDIHLTRGLRDKPTEPKNYQLIFERGIDPDVDNPEQCHSHSEIPDEWPPVPEILDYQDRVRARVKSILKMSSLTQNRLLGEAMWLGFEHEAMHLETFLYMLLQSERTLPPPGVRTPNFRDICYQARRHHKPNEWFTIPQQKVSIGLEDPDPNSVPEAFGWDNEKPRRTVVVPTFEAKARPITNVEFAHYMQEKQMKICPASWIQTTKESNGFTASNSEFISKFSLRTVFGAVPLELAADWPVMASYDELAGYAEWKNCRLPTFEEARSIYKHSDHLKGAKVDSVHRRSNHVDGIDGINGANGTEHASDGDTNGPDGISYETNPPGPRCPDHQPVQVLSQDEMPVFVNLDSCNVGFKHWHPTPVTQNGDHLAGQGELGGVWEWTSTPLMPHDGFKAMEVYPGYTSDFFDGKHNVVLGGSWATHPRLAGRTTLVNWYQRNYPYAWVGARLVRDI</sequence>
<dbReference type="InterPro" id="IPR016187">
    <property type="entry name" value="CTDL_fold"/>
</dbReference>
<dbReference type="Proteomes" id="UP000018001">
    <property type="component" value="Unassembled WGS sequence"/>
</dbReference>
<evidence type="ECO:0000313" key="6">
    <source>
        <dbReference type="EMBL" id="GAD91762.1"/>
    </source>
</evidence>
<comment type="caution">
    <text evidence="6">The sequence shown here is derived from an EMBL/GenBank/DDBJ whole genome shotgun (WGS) entry which is preliminary data.</text>
</comment>
<protein>
    <submittedName>
        <fullName evidence="6">N-methyltransferase</fullName>
    </submittedName>
</protein>
<evidence type="ECO:0000259" key="5">
    <source>
        <dbReference type="Pfam" id="PF10017"/>
    </source>
</evidence>
<evidence type="ECO:0000256" key="1">
    <source>
        <dbReference type="ARBA" id="ARBA00022603"/>
    </source>
</evidence>
<dbReference type="InterPro" id="IPR042095">
    <property type="entry name" value="SUMF_sf"/>
</dbReference>
<dbReference type="PANTHER" id="PTHR43397">
    <property type="entry name" value="ERGOTHIONEINE BIOSYNTHESIS PROTEIN 1"/>
    <property type="match status" value="1"/>
</dbReference>
<dbReference type="EMBL" id="BAUL01000004">
    <property type="protein sequence ID" value="GAD91762.1"/>
    <property type="molecule type" value="Genomic_DNA"/>
</dbReference>
<feature type="domain" description="Histidine-specific methyltransferase SAM-dependent" evidence="5">
    <location>
        <begin position="26"/>
        <end position="331"/>
    </location>
</feature>
<dbReference type="InterPro" id="IPR051128">
    <property type="entry name" value="EgtD_Methyltrsf_superfamily"/>
</dbReference>
<dbReference type="Pfam" id="PF03781">
    <property type="entry name" value="FGE-sulfatase"/>
    <property type="match status" value="2"/>
</dbReference>
<dbReference type="OrthoDB" id="659at2759"/>
<dbReference type="InParanoid" id="V5FT37"/>
<dbReference type="eggNOG" id="ENOG502QS9T">
    <property type="taxonomic scope" value="Eukaryota"/>
</dbReference>
<accession>V5FT37</accession>
<dbReference type="Gene3D" id="3.40.50.150">
    <property type="entry name" value="Vaccinia Virus protein VP39"/>
    <property type="match status" value="1"/>
</dbReference>
<evidence type="ECO:0000313" key="7">
    <source>
        <dbReference type="Proteomes" id="UP000018001"/>
    </source>
</evidence>
<dbReference type="GO" id="GO:0008168">
    <property type="term" value="F:methyltransferase activity"/>
    <property type="evidence" value="ECO:0007669"/>
    <property type="project" value="UniProtKB-KW"/>
</dbReference>
<reference evidence="7" key="1">
    <citation type="journal article" date="2014" name="Genome Announc.">
        <title>Draft genome sequence of the formaldehyde-resistant fungus Byssochlamys spectabilis No. 5 (anamorph Paecilomyces variotii No. 5) (NBRC109023).</title>
        <authorList>
            <person name="Oka T."/>
            <person name="Ekino K."/>
            <person name="Fukuda K."/>
            <person name="Nomura Y."/>
        </authorList>
    </citation>
    <scope>NUCLEOTIDE SEQUENCE [LARGE SCALE GENOMIC DNA]</scope>
    <source>
        <strain evidence="7">No. 5 / NBRC 109023</strain>
    </source>
</reference>
<dbReference type="NCBIfam" id="TIGR03439">
    <property type="entry name" value="methyl_EasF"/>
    <property type="match status" value="1"/>
</dbReference>
<feature type="region of interest" description="Disordered" evidence="3">
    <location>
        <begin position="701"/>
        <end position="734"/>
    </location>
</feature>
<feature type="domain" description="Sulfatase-modifying factor enzyme-like" evidence="4">
    <location>
        <begin position="764"/>
        <end position="863"/>
    </location>
</feature>
<dbReference type="HOGENOM" id="CLU_006921_0_1_1"/>
<organism evidence="6 7">
    <name type="scientific">Byssochlamys spectabilis (strain No. 5 / NBRC 109023)</name>
    <name type="common">Paecilomyces variotii</name>
    <dbReference type="NCBI Taxonomy" id="1356009"/>
    <lineage>
        <taxon>Eukaryota</taxon>
        <taxon>Fungi</taxon>
        <taxon>Dikarya</taxon>
        <taxon>Ascomycota</taxon>
        <taxon>Pezizomycotina</taxon>
        <taxon>Eurotiomycetes</taxon>
        <taxon>Eurotiomycetidae</taxon>
        <taxon>Eurotiales</taxon>
        <taxon>Thermoascaceae</taxon>
        <taxon>Paecilomyces</taxon>
    </lineage>
</organism>
<evidence type="ECO:0000256" key="3">
    <source>
        <dbReference type="SAM" id="MobiDB-lite"/>
    </source>
</evidence>
<feature type="domain" description="Sulfatase-modifying factor enzyme-like" evidence="4">
    <location>
        <begin position="568"/>
        <end position="679"/>
    </location>
</feature>
<dbReference type="SUPFAM" id="SSF56436">
    <property type="entry name" value="C-type lectin-like"/>
    <property type="match status" value="1"/>
</dbReference>
<dbReference type="Pfam" id="PF10017">
    <property type="entry name" value="Methyltransf_33"/>
    <property type="match status" value="1"/>
</dbReference>
<dbReference type="AlphaFoldDB" id="V5FT37"/>
<name>V5FT37_BYSSN</name>
<dbReference type="Gene3D" id="3.90.1580.10">
    <property type="entry name" value="paralog of FGE (formylglycine-generating enzyme)"/>
    <property type="match status" value="1"/>
</dbReference>
<dbReference type="PANTHER" id="PTHR43397:SF1">
    <property type="entry name" value="ERGOTHIONEINE BIOSYNTHESIS PROTEIN 1"/>
    <property type="match status" value="1"/>
</dbReference>
<evidence type="ECO:0000259" key="4">
    <source>
        <dbReference type="Pfam" id="PF03781"/>
    </source>
</evidence>
<dbReference type="GO" id="GO:0032259">
    <property type="term" value="P:methylation"/>
    <property type="evidence" value="ECO:0007669"/>
    <property type="project" value="UniProtKB-KW"/>
</dbReference>
<dbReference type="InterPro" id="IPR005532">
    <property type="entry name" value="SUMF_dom"/>
</dbReference>
<evidence type="ECO:0000256" key="2">
    <source>
        <dbReference type="ARBA" id="ARBA00022679"/>
    </source>
</evidence>
<keyword evidence="7" id="KW-1185">Reference proteome</keyword>
<dbReference type="InterPro" id="IPR017805">
    <property type="entry name" value="SAM_MeTrfase_EasF-type_put"/>
</dbReference>
<gene>
    <name evidence="6" type="ORF">PVAR5_0336</name>
</gene>
<keyword evidence="2 6" id="KW-0808">Transferase</keyword>
<proteinExistence type="predicted"/>